<accession>A0A382ZMG9</accession>
<name>A0A382ZMG9_9ZZZZ</name>
<dbReference type="Pfam" id="PF13202">
    <property type="entry name" value="EF-hand_5"/>
    <property type="match status" value="2"/>
</dbReference>
<dbReference type="InterPro" id="IPR011992">
    <property type="entry name" value="EF-hand-dom_pair"/>
</dbReference>
<feature type="transmembrane region" description="Helical" evidence="1">
    <location>
        <begin position="27"/>
        <end position="53"/>
    </location>
</feature>
<dbReference type="InterPro" id="IPR018247">
    <property type="entry name" value="EF_Hand_1_Ca_BS"/>
</dbReference>
<evidence type="ECO:0000256" key="1">
    <source>
        <dbReference type="SAM" id="Phobius"/>
    </source>
</evidence>
<keyword evidence="1" id="KW-0472">Membrane</keyword>
<dbReference type="PROSITE" id="PS00018">
    <property type="entry name" value="EF_HAND_1"/>
    <property type="match status" value="1"/>
</dbReference>
<dbReference type="EMBL" id="UINC01185105">
    <property type="protein sequence ID" value="SVD96651.1"/>
    <property type="molecule type" value="Genomic_DNA"/>
</dbReference>
<evidence type="ECO:0000259" key="2">
    <source>
        <dbReference type="PROSITE" id="PS50222"/>
    </source>
</evidence>
<sequence length="202" mass="23455">MDRLKELKANYKYKKGDKPVSKWFQKFYNIIVPLIFCAILGLILFFILGAVLFFLPPKYPLAATIFLISIVAILLIRNAHFNESWKNSILVKNAKGNYEFRFRKKSAIEAKRKKMAIDYVDRDGDGKVTFEEILIVVGEEITEDEEEKLRLKFERLDADKDGFVNAEDALKVFNQESIICKVCSKEFEPDMGTREFEFEICG</sequence>
<organism evidence="3">
    <name type="scientific">marine metagenome</name>
    <dbReference type="NCBI Taxonomy" id="408172"/>
    <lineage>
        <taxon>unclassified sequences</taxon>
        <taxon>metagenomes</taxon>
        <taxon>ecological metagenomes</taxon>
    </lineage>
</organism>
<dbReference type="InterPro" id="IPR002048">
    <property type="entry name" value="EF_hand_dom"/>
</dbReference>
<feature type="domain" description="EF-hand" evidence="2">
    <location>
        <begin position="108"/>
        <end position="143"/>
    </location>
</feature>
<reference evidence="3" key="1">
    <citation type="submission" date="2018-05" db="EMBL/GenBank/DDBJ databases">
        <authorList>
            <person name="Lanie J.A."/>
            <person name="Ng W.-L."/>
            <person name="Kazmierczak K.M."/>
            <person name="Andrzejewski T.M."/>
            <person name="Davidsen T.M."/>
            <person name="Wayne K.J."/>
            <person name="Tettelin H."/>
            <person name="Glass J.I."/>
            <person name="Rusch D."/>
            <person name="Podicherti R."/>
            <person name="Tsui H.-C.T."/>
            <person name="Winkler M.E."/>
        </authorList>
    </citation>
    <scope>NUCLEOTIDE SEQUENCE</scope>
</reference>
<feature type="transmembrane region" description="Helical" evidence="1">
    <location>
        <begin position="59"/>
        <end position="76"/>
    </location>
</feature>
<evidence type="ECO:0000313" key="3">
    <source>
        <dbReference type="EMBL" id="SVD96651.1"/>
    </source>
</evidence>
<dbReference type="SMART" id="SM00054">
    <property type="entry name" value="EFh"/>
    <property type="match status" value="2"/>
</dbReference>
<proteinExistence type="predicted"/>
<dbReference type="SUPFAM" id="SSF47473">
    <property type="entry name" value="EF-hand"/>
    <property type="match status" value="1"/>
</dbReference>
<gene>
    <name evidence="3" type="ORF">METZ01_LOCUS449505</name>
</gene>
<keyword evidence="1" id="KW-0812">Transmembrane</keyword>
<dbReference type="Gene3D" id="1.10.238.10">
    <property type="entry name" value="EF-hand"/>
    <property type="match status" value="1"/>
</dbReference>
<keyword evidence="1" id="KW-1133">Transmembrane helix</keyword>
<protein>
    <recommendedName>
        <fullName evidence="2">EF-hand domain-containing protein</fullName>
    </recommendedName>
</protein>
<dbReference type="GO" id="GO:0005509">
    <property type="term" value="F:calcium ion binding"/>
    <property type="evidence" value="ECO:0007669"/>
    <property type="project" value="InterPro"/>
</dbReference>
<feature type="non-terminal residue" evidence="3">
    <location>
        <position position="202"/>
    </location>
</feature>
<dbReference type="PROSITE" id="PS50222">
    <property type="entry name" value="EF_HAND_2"/>
    <property type="match status" value="2"/>
</dbReference>
<dbReference type="AlphaFoldDB" id="A0A382ZMG9"/>
<feature type="domain" description="EF-hand" evidence="2">
    <location>
        <begin position="144"/>
        <end position="179"/>
    </location>
</feature>